<comment type="function">
    <text evidence="8">This protein is part of the stalk that links CF(0) to CF(1). It either transmits conformational changes from CF(0) to CF(1) or is implicated in proton conduction.</text>
</comment>
<reference evidence="9 10" key="1">
    <citation type="submission" date="2019-04" db="EMBL/GenBank/DDBJ databases">
        <title>Chitiniphilus eburnea sp. nov., a novel chitinolytic bacterium isolated from aquaculture sludge.</title>
        <authorList>
            <person name="Sheng M."/>
        </authorList>
    </citation>
    <scope>NUCLEOTIDE SEQUENCE [LARGE SCALE GENOMIC DNA]</scope>
    <source>
        <strain evidence="9 10">HX-2-15</strain>
    </source>
</reference>
<dbReference type="GO" id="GO:0045259">
    <property type="term" value="C:proton-transporting ATP synthase complex"/>
    <property type="evidence" value="ECO:0007669"/>
    <property type="project" value="UniProtKB-KW"/>
</dbReference>
<keyword evidence="4 8" id="KW-0406">Ion transport</keyword>
<dbReference type="GO" id="GO:0005886">
    <property type="term" value="C:plasma membrane"/>
    <property type="evidence" value="ECO:0007669"/>
    <property type="project" value="UniProtKB-SubCell"/>
</dbReference>
<dbReference type="GO" id="GO:0046933">
    <property type="term" value="F:proton-transporting ATP synthase activity, rotational mechanism"/>
    <property type="evidence" value="ECO:0007669"/>
    <property type="project" value="UniProtKB-UniRule"/>
</dbReference>
<comment type="caution">
    <text evidence="9">The sequence shown here is derived from an EMBL/GenBank/DDBJ whole genome shotgun (WGS) entry which is preliminary data.</text>
</comment>
<sequence>MAELITVARPYAEAVFRLAKQEGKLGQWSEVLANLAVVAQDETASTVVADPKYSAIQLQQLLVGLLGGNVGAQVENFIAVVLENRRFAALPDIAALFESLKVAEEGEVKAEIASAFPLNDAQVAQLEALLAKELKRKVEAEVKVDSDLIGGVTVTVGDLVIDASVRGKLTALATSLKS</sequence>
<dbReference type="PANTHER" id="PTHR11910">
    <property type="entry name" value="ATP SYNTHASE DELTA CHAIN"/>
    <property type="match status" value="1"/>
</dbReference>
<dbReference type="InterPro" id="IPR000711">
    <property type="entry name" value="ATPase_OSCP/dsu"/>
</dbReference>
<protein>
    <recommendedName>
        <fullName evidence="8">ATP synthase subunit delta</fullName>
    </recommendedName>
    <alternativeName>
        <fullName evidence="8">ATP synthase F(1) sector subunit delta</fullName>
    </alternativeName>
    <alternativeName>
        <fullName evidence="8">F-type ATPase subunit delta</fullName>
        <shortName evidence="8">F-ATPase subunit delta</shortName>
    </alternativeName>
</protein>
<evidence type="ECO:0000256" key="8">
    <source>
        <dbReference type="HAMAP-Rule" id="MF_01416"/>
    </source>
</evidence>
<dbReference type="Pfam" id="PF00213">
    <property type="entry name" value="OSCP"/>
    <property type="match status" value="1"/>
</dbReference>
<dbReference type="Gene3D" id="1.10.520.20">
    <property type="entry name" value="N-terminal domain of the delta subunit of the F1F0-ATP synthase"/>
    <property type="match status" value="1"/>
</dbReference>
<keyword evidence="6 8" id="KW-0139">CF(1)</keyword>
<name>A0A4U0QMZ9_9NEIS</name>
<dbReference type="OrthoDB" id="9816221at2"/>
<gene>
    <name evidence="8" type="primary">atpH</name>
    <name evidence="9" type="ORF">FAZ21_03875</name>
</gene>
<evidence type="ECO:0000313" key="9">
    <source>
        <dbReference type="EMBL" id="TJZ77484.1"/>
    </source>
</evidence>
<dbReference type="Proteomes" id="UP000310016">
    <property type="component" value="Unassembled WGS sequence"/>
</dbReference>
<dbReference type="AlphaFoldDB" id="A0A4U0QMZ9"/>
<evidence type="ECO:0000256" key="1">
    <source>
        <dbReference type="ARBA" id="ARBA00004370"/>
    </source>
</evidence>
<keyword evidence="8" id="KW-1003">Cell membrane</keyword>
<keyword evidence="2 8" id="KW-0813">Transport</keyword>
<dbReference type="EMBL" id="SUMF01000002">
    <property type="protein sequence ID" value="TJZ77484.1"/>
    <property type="molecule type" value="Genomic_DNA"/>
</dbReference>
<dbReference type="SUPFAM" id="SSF47928">
    <property type="entry name" value="N-terminal domain of the delta subunit of the F1F0-ATP synthase"/>
    <property type="match status" value="1"/>
</dbReference>
<dbReference type="InterPro" id="IPR026015">
    <property type="entry name" value="ATP_synth_OSCP/delta_N_sf"/>
</dbReference>
<dbReference type="PRINTS" id="PR00125">
    <property type="entry name" value="ATPASEDELTA"/>
</dbReference>
<evidence type="ECO:0000256" key="2">
    <source>
        <dbReference type="ARBA" id="ARBA00022448"/>
    </source>
</evidence>
<comment type="function">
    <text evidence="8">F(1)F(0) ATP synthase produces ATP from ADP in the presence of a proton or sodium gradient. F-type ATPases consist of two structural domains, F(1) containing the extramembraneous catalytic core and F(0) containing the membrane proton channel, linked together by a central stalk and a peripheral stalk. During catalysis, ATP synthesis in the catalytic domain of F(1) is coupled via a rotary mechanism of the central stalk subunits to proton translocation.</text>
</comment>
<comment type="subcellular location">
    <subcellularLocation>
        <location evidence="8">Cell membrane</location>
        <topology evidence="8">Peripheral membrane protein</topology>
    </subcellularLocation>
    <subcellularLocation>
        <location evidence="1">Membrane</location>
    </subcellularLocation>
</comment>
<evidence type="ECO:0000256" key="5">
    <source>
        <dbReference type="ARBA" id="ARBA00023136"/>
    </source>
</evidence>
<keyword evidence="5 8" id="KW-0472">Membrane</keyword>
<dbReference type="RefSeq" id="WP_136771959.1">
    <property type="nucleotide sequence ID" value="NZ_CP156074.1"/>
</dbReference>
<dbReference type="NCBIfam" id="TIGR01145">
    <property type="entry name" value="ATP_synt_delta"/>
    <property type="match status" value="1"/>
</dbReference>
<evidence type="ECO:0000256" key="3">
    <source>
        <dbReference type="ARBA" id="ARBA00022781"/>
    </source>
</evidence>
<accession>A0A4U0QMZ9</accession>
<organism evidence="9 10">
    <name type="scientific">Chitiniphilus eburneus</name>
    <dbReference type="NCBI Taxonomy" id="2571148"/>
    <lineage>
        <taxon>Bacteria</taxon>
        <taxon>Pseudomonadati</taxon>
        <taxon>Pseudomonadota</taxon>
        <taxon>Betaproteobacteria</taxon>
        <taxon>Neisseriales</taxon>
        <taxon>Chitinibacteraceae</taxon>
        <taxon>Chitiniphilus</taxon>
    </lineage>
</organism>
<evidence type="ECO:0000256" key="7">
    <source>
        <dbReference type="ARBA" id="ARBA00023310"/>
    </source>
</evidence>
<evidence type="ECO:0000256" key="4">
    <source>
        <dbReference type="ARBA" id="ARBA00023065"/>
    </source>
</evidence>
<keyword evidence="7 8" id="KW-0066">ATP synthesis</keyword>
<comment type="similarity">
    <text evidence="8">Belongs to the ATPase delta chain family.</text>
</comment>
<keyword evidence="10" id="KW-1185">Reference proteome</keyword>
<proteinExistence type="inferred from homology"/>
<keyword evidence="3 8" id="KW-0375">Hydrogen ion transport</keyword>
<evidence type="ECO:0000313" key="10">
    <source>
        <dbReference type="Proteomes" id="UP000310016"/>
    </source>
</evidence>
<dbReference type="NCBIfam" id="NF004402">
    <property type="entry name" value="PRK05758.2-2"/>
    <property type="match status" value="1"/>
</dbReference>
<dbReference type="HAMAP" id="MF_01416">
    <property type="entry name" value="ATP_synth_delta_bact"/>
    <property type="match status" value="1"/>
</dbReference>
<evidence type="ECO:0000256" key="6">
    <source>
        <dbReference type="ARBA" id="ARBA00023196"/>
    </source>
</evidence>